<dbReference type="EMBL" id="MTKT01006318">
    <property type="protein sequence ID" value="OWM63025.1"/>
    <property type="molecule type" value="Genomic_DNA"/>
</dbReference>
<accession>A0A218VR98</accession>
<feature type="transmembrane region" description="Helical" evidence="1">
    <location>
        <begin position="45"/>
        <end position="67"/>
    </location>
</feature>
<comment type="caution">
    <text evidence="2">The sequence shown here is derived from an EMBL/GenBank/DDBJ whole genome shotgun (WGS) entry which is preliminary data.</text>
</comment>
<feature type="transmembrane region" description="Helical" evidence="1">
    <location>
        <begin position="21"/>
        <end position="39"/>
    </location>
</feature>
<protein>
    <submittedName>
        <fullName evidence="2">Uncharacterized protein</fullName>
    </submittedName>
</protein>
<keyword evidence="1" id="KW-1133">Transmembrane helix</keyword>
<sequence length="73" mass="8332">MRAPTRRNLGTHSLATPLGTLRGFGLVPACFVCLFIYHFPQFFAYLLYALLFPAHALHIILASRYLWVASHDR</sequence>
<evidence type="ECO:0000256" key="1">
    <source>
        <dbReference type="SAM" id="Phobius"/>
    </source>
</evidence>
<evidence type="ECO:0000313" key="2">
    <source>
        <dbReference type="EMBL" id="OWM63025.1"/>
    </source>
</evidence>
<reference evidence="3" key="1">
    <citation type="journal article" date="2017" name="Plant J.">
        <title>The pomegranate (Punica granatum L.) genome and the genomics of punicalagin biosynthesis.</title>
        <authorList>
            <person name="Qin G."/>
            <person name="Xu C."/>
            <person name="Ming R."/>
            <person name="Tang H."/>
            <person name="Guyot R."/>
            <person name="Kramer E.M."/>
            <person name="Hu Y."/>
            <person name="Yi X."/>
            <person name="Qi Y."/>
            <person name="Xu X."/>
            <person name="Gao Z."/>
            <person name="Pan H."/>
            <person name="Jian J."/>
            <person name="Tian Y."/>
            <person name="Yue Z."/>
            <person name="Xu Y."/>
        </authorList>
    </citation>
    <scope>NUCLEOTIDE SEQUENCE [LARGE SCALE GENOMIC DNA]</scope>
    <source>
        <strain evidence="3">cv. Dabenzi</strain>
    </source>
</reference>
<evidence type="ECO:0000313" key="3">
    <source>
        <dbReference type="Proteomes" id="UP000197138"/>
    </source>
</evidence>
<keyword evidence="1" id="KW-0812">Transmembrane</keyword>
<gene>
    <name evidence="2" type="ORF">CDL15_Pgr026199</name>
</gene>
<name>A0A218VR98_PUNGR</name>
<proteinExistence type="predicted"/>
<dbReference type="AlphaFoldDB" id="A0A218VR98"/>
<keyword evidence="1" id="KW-0472">Membrane</keyword>
<organism evidence="2 3">
    <name type="scientific">Punica granatum</name>
    <name type="common">Pomegranate</name>
    <dbReference type="NCBI Taxonomy" id="22663"/>
    <lineage>
        <taxon>Eukaryota</taxon>
        <taxon>Viridiplantae</taxon>
        <taxon>Streptophyta</taxon>
        <taxon>Embryophyta</taxon>
        <taxon>Tracheophyta</taxon>
        <taxon>Spermatophyta</taxon>
        <taxon>Magnoliopsida</taxon>
        <taxon>eudicotyledons</taxon>
        <taxon>Gunneridae</taxon>
        <taxon>Pentapetalae</taxon>
        <taxon>rosids</taxon>
        <taxon>malvids</taxon>
        <taxon>Myrtales</taxon>
        <taxon>Lythraceae</taxon>
        <taxon>Punica</taxon>
    </lineage>
</organism>
<dbReference type="Proteomes" id="UP000197138">
    <property type="component" value="Unassembled WGS sequence"/>
</dbReference>